<evidence type="ECO:0000256" key="4">
    <source>
        <dbReference type="ARBA" id="ARBA00023180"/>
    </source>
</evidence>
<dbReference type="InterPro" id="IPR019316">
    <property type="entry name" value="G8_domain"/>
</dbReference>
<dbReference type="GO" id="GO:0005886">
    <property type="term" value="C:plasma membrane"/>
    <property type="evidence" value="ECO:0007669"/>
    <property type="project" value="UniProtKB-SubCell"/>
</dbReference>
<evidence type="ECO:0000256" key="2">
    <source>
        <dbReference type="ARBA" id="ARBA00022475"/>
    </source>
</evidence>
<dbReference type="Pfam" id="PF10162">
    <property type="entry name" value="G8"/>
    <property type="match status" value="2"/>
</dbReference>
<name>A0A504ZEB6_FASGI</name>
<feature type="domain" description="G8" evidence="5">
    <location>
        <begin position="1285"/>
        <end position="1429"/>
    </location>
</feature>
<dbReference type="Gene3D" id="2.60.40.10">
    <property type="entry name" value="Immunoglobulins"/>
    <property type="match status" value="1"/>
</dbReference>
<reference evidence="6 7" key="1">
    <citation type="submission" date="2019-04" db="EMBL/GenBank/DDBJ databases">
        <title>Annotation for the trematode Fasciola gigantica.</title>
        <authorList>
            <person name="Choi Y.-J."/>
        </authorList>
    </citation>
    <scope>NUCLEOTIDE SEQUENCE [LARGE SCALE GENOMIC DNA]</scope>
    <source>
        <strain evidence="6">Uganda_cow_1</strain>
    </source>
</reference>
<evidence type="ECO:0000313" key="6">
    <source>
        <dbReference type="EMBL" id="TPP67650.1"/>
    </source>
</evidence>
<dbReference type="InterPro" id="IPR014756">
    <property type="entry name" value="Ig_E-set"/>
</dbReference>
<feature type="domain" description="G8" evidence="5">
    <location>
        <begin position="1906"/>
        <end position="2036"/>
    </location>
</feature>
<keyword evidence="7" id="KW-1185">Reference proteome</keyword>
<dbReference type="InterPro" id="IPR055401">
    <property type="entry name" value="CEMIP_beta-hel_dom"/>
</dbReference>
<dbReference type="PANTHER" id="PTHR46769">
    <property type="entry name" value="POLYCYSTIC KIDNEY AND HEPATIC DISEASE 1 (AUTOSOMAL RECESSIVE)-LIKE 1"/>
    <property type="match status" value="1"/>
</dbReference>
<dbReference type="FunFam" id="2.60.40.10:FF:000616">
    <property type="entry name" value="PKHD1 like 1"/>
    <property type="match status" value="1"/>
</dbReference>
<evidence type="ECO:0000259" key="5">
    <source>
        <dbReference type="PROSITE" id="PS51484"/>
    </source>
</evidence>
<organism evidence="6 7">
    <name type="scientific">Fasciola gigantica</name>
    <name type="common">Giant liver fluke</name>
    <dbReference type="NCBI Taxonomy" id="46835"/>
    <lineage>
        <taxon>Eukaryota</taxon>
        <taxon>Metazoa</taxon>
        <taxon>Spiralia</taxon>
        <taxon>Lophotrochozoa</taxon>
        <taxon>Platyhelminthes</taxon>
        <taxon>Trematoda</taxon>
        <taxon>Digenea</taxon>
        <taxon>Plagiorchiida</taxon>
        <taxon>Echinostomata</taxon>
        <taxon>Echinostomatoidea</taxon>
        <taxon>Fasciolidae</taxon>
        <taxon>Fasciola</taxon>
    </lineage>
</organism>
<evidence type="ECO:0000256" key="3">
    <source>
        <dbReference type="ARBA" id="ARBA00022729"/>
    </source>
</evidence>
<dbReference type="InterPro" id="IPR011050">
    <property type="entry name" value="Pectin_lyase_fold/virulence"/>
</dbReference>
<dbReference type="InterPro" id="IPR013783">
    <property type="entry name" value="Ig-like_fold"/>
</dbReference>
<dbReference type="PROSITE" id="PS51484">
    <property type="entry name" value="G8"/>
    <property type="match status" value="2"/>
</dbReference>
<dbReference type="InterPro" id="IPR002909">
    <property type="entry name" value="IPT_dom"/>
</dbReference>
<dbReference type="SUPFAM" id="SSF81296">
    <property type="entry name" value="E set domains"/>
    <property type="match status" value="1"/>
</dbReference>
<keyword evidence="2" id="KW-0472">Membrane</keyword>
<comment type="subcellular location">
    <subcellularLocation>
        <location evidence="1">Cell membrane</location>
    </subcellularLocation>
</comment>
<comment type="caution">
    <text evidence="6">The sequence shown here is derived from an EMBL/GenBank/DDBJ whole genome shotgun (WGS) entry which is preliminary data.</text>
</comment>
<dbReference type="Pfam" id="PF01833">
    <property type="entry name" value="TIG"/>
    <property type="match status" value="1"/>
</dbReference>
<sequence>MGKSAAVTEDLPVHGEPDLPESLRVHYEMAFVAPKDSVYQFLVSGTNRSSLQGARFRDYETKELMYGAETDLIEMQKDEIFRLHFQPDPKSEAMLCVRVFNTAISSEQLPSSLPTIQRIRVRTARTAEIQEIDNTFLSNSKFDGIREKQKFLMDESIVMFKMCLYGACTCDVENLEIWYEQVNAVVESEELTKGVTPLSDHLRPSYAGTPSIWTYKVDADPDLCYAYRGELSGYMNVQYTEQNADGNGTRKYHEFRAFDEPNDKTRWHYACNNLWEILTTADGTGGNVHSLLAFKLVPNQMLWKELAEFYVDTVSLSVQPTETDPDAFFIRIHKNYHSWAVILNTVFLKVVYDLVFSNSLNLTIILTACKTDNVHKVSTCFQPSFIFAFQTTTSTSPNKTSALSVDQESQKSAERILSMHPSLGTVLVVTRSGCSQMVYDIHFSLPGRQPLIAVVDQSGLNDKNARVDVELVQDGHLLLCPIPGDMLSTMEPEPQVRVYVNEIPAKCVGTCAHNFDSSMTPRPIGYTVRHVIHPAGRKVMLAVQANVLDHEKPEYNQIIATHEGMIYNASIVLDSWAHFVDISAKQIPAGVVKFQLYVMSKGYSETDFEVDFGELFAKPFSFDPNEGGLAGGTLLTIDGASFSKTAQVMLGDKECDIISVVYDEIQCLTPKKSTEGPVNIRIKQNGLILHSQSSFHYKLDLTPSLFNVVPSDSLPVEVRGPGYRWEPSTLDVVEGDRVTWTWNMPTGQRIKLGIYEADDKFDGQALFAFRQCMTPRFRQPKVQNDTLYIRFTFPMERVQLCSDQWRVTVDGFICIPEGSFSTDATKFTCRIPSMLLHKTNQTDMHLFIPRMNHPKLGYALFTGPSSIAASEHTLNLQISNRDSRLQQGSLYGGGLLHIFGSGFESKRPDVYRIRLGHRFECIVQTVRHNTLVCRVQKIDKRQLDYSDSVLLTYVLEMKNVNSSTWDTISCPGSATQCAYNLNKSATPYLISVQPTMVTEAVLLQLTGENLLQADEDVQQIEIMVGPIRCLAQAYNKTAKQLTCQLAARIPYGKNPISYLVKPRGYGFVPHNLHVTANIQLDRITPDSVNRKQRTAVIKLTGNGLDLSGLTVRIGPFGCIPIDEVFSNPTEISCMLIMSNRSQLRPRTPVDLALYTTGPDPLLTVTNAFTFISDSGDPDTAGDIVCPIGPNFSPCWLITHLSTGLQLPPETVSGLTMATGAVVRTELLTVTSIDPQIDMKSANNSLEMACDIKITAGKHNAIVKQAYTYLVNMTPVIHGISPQSGTTRGGTRLRLFGEMLCRRFFDQTVNAINKKYLTAPVIRAFAFWSLSVVRIDLTFQFIDLWSSESTWSPGLIPVQGDIVIIRESDVIVLDIGTSEEPFTRKATIVLLGHARDRELPLYGSKVIAVRNGRLSIHGTHHPIMWARLAQTAMSGAKKLKLDKSVTWPKGEMIIISSSTTGLEDEQHVITDQYQAVCSAKLFEVPVRQHFGGHIFVGGAQFTQSSPLIQMENVLLSSMGQAGRPGSHPIYFHMSGKMPGSYVRNCIIRLSQNRGVVLRHVEEFVLENNIFHGIKGSAIMLVDGAETGNVLRNNLVIRVRLSRFLDPADLEPAAFWISNPDNKVEGNVAAGGIHTAFRNITWIDTSNRVRFDHPFEFFIRDLDGSVAAGIPNVTVIPGALIVPYSEQWPRDQCGPFSGAGDADLGPSFSQGKLPGVRCDPEVMLIRLSLYNVEAQIHPKEELRVSLFDKLNSSFTNSTTISGNDNKWVVFLVSGNRYILDWMRGLRKLYNLNYEADVSGFRGSANVTIRHVNVPAKPNYFRISVDGALISFEDQLRDSKSQVSGWASYNESGKFVEYFFNFNKSDGKVLKINFEMRYDSSPVFDFAGIHLEEEEITGKPTVFLWSQRETWTQDVITIPRNGSTFTVGKQVHLKVDTNLTISLSTILIQGILEFESGSEGNERAYYLQCQRMLIDGGTLIAGHSVSDPLSYASLVFHLRSQSNDTVQLSRNNSDSNVMVFGQIQLHATRRHPSWVRLAETAPLHATELHLIEAVQDWQVGDLVVVAATGKHYQQTENAIIRAISSDRRTITIDRELNYQHVAYNKTFGTELFQTGAEVAVIHSNIVIRSEISTTHPGSSGYLTLNNSPRKSNRIFGHQFSGRSIICSFQISTNCSSSVPVTELEDEQAVVDITEADGIMWKDNTIAGASCIGLKTRGSPCVSYLPENERDTVIHTCPLGVLNTQSRRFCAQLHYLKIYSTSHVAVFWSRANAIGAHHIQLVDNEIGFYPVLEQVRRAAFFQRANTLLIRESLVVGRSGLQPCDEDGEQLLVRSLPKPVKSVGHVGAVISQFICPLNSRISDETWEVNGAYWEKITFVNFGHWCATDKDVVLRSDMSYRNSIQNAFFRQTKVINVPSQNMLLYQQPSRPENILYCGELECDSSKQVFILDTDGGLFGKPTVALPRYAFTQDALKYIKMNFPLRRRLTARGIDLIPIAIWPYHGIVRDRACIREGRRRMSLCSIQPEHRLLLIQPLEVNKVKAKRLGPAVFTTEHNSEGFIDLINGRIGCKDAECKMSREVFPLIVTNGSISSVYFTRQNPDALHLRLSEAEDTYKMHLQIDYRQGARLDVYVQKNYRLPQNGVMDEMVCFNGWTI</sequence>
<accession>A0A504ZEB6</accession>
<dbReference type="InterPro" id="IPR052387">
    <property type="entry name" value="Fibrocystin"/>
</dbReference>
<proteinExistence type="predicted"/>
<dbReference type="SMART" id="SM01225">
    <property type="entry name" value="G8"/>
    <property type="match status" value="2"/>
</dbReference>
<dbReference type="Proteomes" id="UP000316759">
    <property type="component" value="Unassembled WGS sequence"/>
</dbReference>
<dbReference type="SUPFAM" id="SSF51126">
    <property type="entry name" value="Pectin lyase-like"/>
    <property type="match status" value="1"/>
</dbReference>
<dbReference type="Pfam" id="PF24606">
    <property type="entry name" value="CEMIP_beta-hel"/>
    <property type="match status" value="1"/>
</dbReference>
<keyword evidence="2" id="KW-1003">Cell membrane</keyword>
<evidence type="ECO:0000256" key="1">
    <source>
        <dbReference type="ARBA" id="ARBA00004236"/>
    </source>
</evidence>
<evidence type="ECO:0000313" key="7">
    <source>
        <dbReference type="Proteomes" id="UP000316759"/>
    </source>
</evidence>
<protein>
    <recommendedName>
        <fullName evidence="5">G8 domain-containing protein</fullName>
    </recommendedName>
</protein>
<keyword evidence="4" id="KW-0325">Glycoprotein</keyword>
<dbReference type="PANTHER" id="PTHR46769:SF2">
    <property type="entry name" value="FIBROCYSTIN-L ISOFORM 2 PRECURSOR-RELATED"/>
    <property type="match status" value="1"/>
</dbReference>
<dbReference type="OrthoDB" id="190675at2759"/>
<dbReference type="EMBL" id="SUNJ01000452">
    <property type="protein sequence ID" value="TPP67650.1"/>
    <property type="molecule type" value="Genomic_DNA"/>
</dbReference>
<dbReference type="STRING" id="46835.A0A504ZEB6"/>
<keyword evidence="3" id="KW-0732">Signal</keyword>
<gene>
    <name evidence="6" type="ORF">FGIG_00917</name>
</gene>